<evidence type="ECO:0000313" key="3">
    <source>
        <dbReference type="Proteomes" id="UP000606935"/>
    </source>
</evidence>
<dbReference type="AlphaFoldDB" id="A0A918DIB3"/>
<comment type="caution">
    <text evidence="2">The sequence shown here is derived from an EMBL/GenBank/DDBJ whole genome shotgun (WGS) entry which is preliminary data.</text>
</comment>
<proteinExistence type="predicted"/>
<dbReference type="Proteomes" id="UP000606935">
    <property type="component" value="Unassembled WGS sequence"/>
</dbReference>
<sequence length="237" mass="26105">MRLKFLSFWAAVLLGVAALGYLLLGNKESMTSNAKDAYSSVEVIKTPTDTTEDNERSTKNETRALEQQVPSPEVDIKGFESKDDAALNLDKVQQNTFTSELRLNDIVSIENGKKIFDSQLIEDLSLSKTLELILELPDSMYDSESQDIMDNISQGLLGDVEEYNGMRLDATSCSDEICGIVISSYNKNDVVEFLDAMTSNPHIKDGLKGGSLKIIEENGEYYGVMIGVIGAEPITIK</sequence>
<dbReference type="RefSeq" id="WP_188693184.1">
    <property type="nucleotide sequence ID" value="NZ_BMLS01000002.1"/>
</dbReference>
<reference evidence="2" key="2">
    <citation type="submission" date="2020-09" db="EMBL/GenBank/DDBJ databases">
        <authorList>
            <person name="Sun Q."/>
            <person name="Zhou Y."/>
        </authorList>
    </citation>
    <scope>NUCLEOTIDE SEQUENCE</scope>
    <source>
        <strain evidence="2">CGMCC 1.7086</strain>
    </source>
</reference>
<name>A0A918DIB3_9ALTE</name>
<feature type="compositionally biased region" description="Basic and acidic residues" evidence="1">
    <location>
        <begin position="53"/>
        <end position="64"/>
    </location>
</feature>
<evidence type="ECO:0000313" key="2">
    <source>
        <dbReference type="EMBL" id="GGO68302.1"/>
    </source>
</evidence>
<evidence type="ECO:0000256" key="1">
    <source>
        <dbReference type="SAM" id="MobiDB-lite"/>
    </source>
</evidence>
<organism evidence="2 3">
    <name type="scientific">Bowmanella pacifica</name>
    <dbReference type="NCBI Taxonomy" id="502051"/>
    <lineage>
        <taxon>Bacteria</taxon>
        <taxon>Pseudomonadati</taxon>
        <taxon>Pseudomonadota</taxon>
        <taxon>Gammaproteobacteria</taxon>
        <taxon>Alteromonadales</taxon>
        <taxon>Alteromonadaceae</taxon>
        <taxon>Bowmanella</taxon>
    </lineage>
</organism>
<feature type="region of interest" description="Disordered" evidence="1">
    <location>
        <begin position="47"/>
        <end position="66"/>
    </location>
</feature>
<protein>
    <submittedName>
        <fullName evidence="2">Uncharacterized protein</fullName>
    </submittedName>
</protein>
<accession>A0A918DIB3</accession>
<reference evidence="2" key="1">
    <citation type="journal article" date="2014" name="Int. J. Syst. Evol. Microbiol.">
        <title>Complete genome sequence of Corynebacterium casei LMG S-19264T (=DSM 44701T), isolated from a smear-ripened cheese.</title>
        <authorList>
            <consortium name="US DOE Joint Genome Institute (JGI-PGF)"/>
            <person name="Walter F."/>
            <person name="Albersmeier A."/>
            <person name="Kalinowski J."/>
            <person name="Ruckert C."/>
        </authorList>
    </citation>
    <scope>NUCLEOTIDE SEQUENCE</scope>
    <source>
        <strain evidence="2">CGMCC 1.7086</strain>
    </source>
</reference>
<dbReference type="EMBL" id="BMLS01000002">
    <property type="protein sequence ID" value="GGO68302.1"/>
    <property type="molecule type" value="Genomic_DNA"/>
</dbReference>
<keyword evidence="3" id="KW-1185">Reference proteome</keyword>
<gene>
    <name evidence="2" type="ORF">GCM10010982_16900</name>
</gene>